<dbReference type="SUPFAM" id="SSF48264">
    <property type="entry name" value="Cytochrome P450"/>
    <property type="match status" value="1"/>
</dbReference>
<evidence type="ECO:0000313" key="11">
    <source>
        <dbReference type="Proteomes" id="UP001437256"/>
    </source>
</evidence>
<evidence type="ECO:0000256" key="1">
    <source>
        <dbReference type="ARBA" id="ARBA00001971"/>
    </source>
</evidence>
<evidence type="ECO:0000256" key="3">
    <source>
        <dbReference type="ARBA" id="ARBA00010617"/>
    </source>
</evidence>
<protein>
    <recommendedName>
        <fullName evidence="12">Cytochrome P450</fullName>
    </recommendedName>
</protein>
<dbReference type="PANTHER" id="PTHR46300:SF11">
    <property type="entry name" value="OXIDOREDUCTASE, PUTATIVE-RELATED"/>
    <property type="match status" value="1"/>
</dbReference>
<evidence type="ECO:0000256" key="7">
    <source>
        <dbReference type="ARBA" id="ARBA00023004"/>
    </source>
</evidence>
<accession>A0ABR2ZJJ2</accession>
<keyword evidence="6 9" id="KW-0560">Oxidoreductase</keyword>
<evidence type="ECO:0000256" key="6">
    <source>
        <dbReference type="ARBA" id="ARBA00023002"/>
    </source>
</evidence>
<dbReference type="InterPro" id="IPR002401">
    <property type="entry name" value="Cyt_P450_E_grp-I"/>
</dbReference>
<keyword evidence="11" id="KW-1185">Reference proteome</keyword>
<dbReference type="PANTHER" id="PTHR46300">
    <property type="entry name" value="P450, PUTATIVE (EUROFUNG)-RELATED-RELATED"/>
    <property type="match status" value="1"/>
</dbReference>
<evidence type="ECO:0000313" key="10">
    <source>
        <dbReference type="EMBL" id="KAL0061369.1"/>
    </source>
</evidence>
<comment type="cofactor">
    <cofactor evidence="1">
        <name>heme</name>
        <dbReference type="ChEBI" id="CHEBI:30413"/>
    </cofactor>
</comment>
<comment type="similarity">
    <text evidence="3 9">Belongs to the cytochrome P450 family.</text>
</comment>
<dbReference type="InterPro" id="IPR036396">
    <property type="entry name" value="Cyt_P450_sf"/>
</dbReference>
<dbReference type="InterPro" id="IPR001128">
    <property type="entry name" value="Cyt_P450"/>
</dbReference>
<comment type="caution">
    <text evidence="10">The sequence shown here is derived from an EMBL/GenBank/DDBJ whole genome shotgun (WGS) entry which is preliminary data.</text>
</comment>
<proteinExistence type="inferred from homology"/>
<dbReference type="EMBL" id="JBBXMP010000138">
    <property type="protein sequence ID" value="KAL0061369.1"/>
    <property type="molecule type" value="Genomic_DNA"/>
</dbReference>
<evidence type="ECO:0000256" key="8">
    <source>
        <dbReference type="ARBA" id="ARBA00023033"/>
    </source>
</evidence>
<evidence type="ECO:0008006" key="12">
    <source>
        <dbReference type="Google" id="ProtNLM"/>
    </source>
</evidence>
<dbReference type="InterPro" id="IPR017972">
    <property type="entry name" value="Cyt_P450_CS"/>
</dbReference>
<dbReference type="PROSITE" id="PS00086">
    <property type="entry name" value="CYTOCHROME_P450"/>
    <property type="match status" value="1"/>
</dbReference>
<dbReference type="Proteomes" id="UP001437256">
    <property type="component" value="Unassembled WGS sequence"/>
</dbReference>
<sequence>MLAITFGKQTESIDDPFVAKAFGLSQEFMHCSGIMANLSDFVNVLQHVPNYMYLRCRALHQELVTTYGGIVKDLEDRITRSENVPDCLAKTLIQAKEKESLDDLDISMLVSAFMLGGLDSTAAIVRWFFVRMAVHPDLQKRAHEELDQVVGRNRLPVIEDGNDLPYIQAMIKEIERCHNPFWLCTPHAGTEDFTYRGYYIPKGTALVLNTYAMHHDPQRYPEPFRFNPDRYLDEPNLPAGPVDLKAKGDKDNWIFGVGRRICPGIRLADHEIFLAITRMLWAFRLEESPEQPIDIQQYSNPAKGHPKEIQIKMIVRHDKVVGMLGNMPASAVYPPVFQPS</sequence>
<dbReference type="PRINTS" id="PR00463">
    <property type="entry name" value="EP450I"/>
</dbReference>
<name>A0ABR2ZJJ2_9AGAR</name>
<dbReference type="PRINTS" id="PR00385">
    <property type="entry name" value="P450"/>
</dbReference>
<evidence type="ECO:0000256" key="5">
    <source>
        <dbReference type="ARBA" id="ARBA00022723"/>
    </source>
</evidence>
<reference evidence="10 11" key="1">
    <citation type="submission" date="2024-05" db="EMBL/GenBank/DDBJ databases">
        <title>A draft genome resource for the thread blight pathogen Marasmius tenuissimus strain MS-2.</title>
        <authorList>
            <person name="Yulfo-Soto G.E."/>
            <person name="Baruah I.K."/>
            <person name="Amoako-Attah I."/>
            <person name="Bukari Y."/>
            <person name="Meinhardt L.W."/>
            <person name="Bailey B.A."/>
            <person name="Cohen S.P."/>
        </authorList>
    </citation>
    <scope>NUCLEOTIDE SEQUENCE [LARGE SCALE GENOMIC DNA]</scope>
    <source>
        <strain evidence="10 11">MS-2</strain>
    </source>
</reference>
<dbReference type="Pfam" id="PF00067">
    <property type="entry name" value="p450"/>
    <property type="match status" value="1"/>
</dbReference>
<evidence type="ECO:0000256" key="2">
    <source>
        <dbReference type="ARBA" id="ARBA00005179"/>
    </source>
</evidence>
<keyword evidence="4 9" id="KW-0349">Heme</keyword>
<evidence type="ECO:0000256" key="4">
    <source>
        <dbReference type="ARBA" id="ARBA00022617"/>
    </source>
</evidence>
<dbReference type="InterPro" id="IPR050364">
    <property type="entry name" value="Cytochrome_P450_fung"/>
</dbReference>
<keyword evidence="5 9" id="KW-0479">Metal-binding</keyword>
<organism evidence="10 11">
    <name type="scientific">Marasmius tenuissimus</name>
    <dbReference type="NCBI Taxonomy" id="585030"/>
    <lineage>
        <taxon>Eukaryota</taxon>
        <taxon>Fungi</taxon>
        <taxon>Dikarya</taxon>
        <taxon>Basidiomycota</taxon>
        <taxon>Agaricomycotina</taxon>
        <taxon>Agaricomycetes</taxon>
        <taxon>Agaricomycetidae</taxon>
        <taxon>Agaricales</taxon>
        <taxon>Marasmiineae</taxon>
        <taxon>Marasmiaceae</taxon>
        <taxon>Marasmius</taxon>
    </lineage>
</organism>
<comment type="pathway">
    <text evidence="2">Secondary metabolite biosynthesis.</text>
</comment>
<evidence type="ECO:0000256" key="9">
    <source>
        <dbReference type="RuleBase" id="RU000461"/>
    </source>
</evidence>
<gene>
    <name evidence="10" type="ORF">AAF712_011827</name>
</gene>
<keyword evidence="8 9" id="KW-0503">Monooxygenase</keyword>
<keyword evidence="7 9" id="KW-0408">Iron</keyword>
<dbReference type="Gene3D" id="1.10.630.10">
    <property type="entry name" value="Cytochrome P450"/>
    <property type="match status" value="1"/>
</dbReference>